<keyword evidence="1" id="KW-0802">TPR repeat</keyword>
<reference evidence="3" key="1">
    <citation type="submission" date="2020-10" db="EMBL/GenBank/DDBJ databases">
        <authorList>
            <person name="Gilroy R."/>
        </authorList>
    </citation>
    <scope>NUCLEOTIDE SEQUENCE</scope>
    <source>
        <strain evidence="3">7293</strain>
    </source>
</reference>
<dbReference type="InterPro" id="IPR011990">
    <property type="entry name" value="TPR-like_helical_dom_sf"/>
</dbReference>
<dbReference type="Gene3D" id="1.25.40.10">
    <property type="entry name" value="Tetratricopeptide repeat domain"/>
    <property type="match status" value="2"/>
</dbReference>
<gene>
    <name evidence="3" type="ORF">IAA97_05625</name>
</gene>
<proteinExistence type="predicted"/>
<reference evidence="3" key="2">
    <citation type="journal article" date="2021" name="PeerJ">
        <title>Extensive microbial diversity within the chicken gut microbiome revealed by metagenomics and culture.</title>
        <authorList>
            <person name="Gilroy R."/>
            <person name="Ravi A."/>
            <person name="Getino M."/>
            <person name="Pursley I."/>
            <person name="Horton D.L."/>
            <person name="Alikhan N.F."/>
            <person name="Baker D."/>
            <person name="Gharbi K."/>
            <person name="Hall N."/>
            <person name="Watson M."/>
            <person name="Adriaenssens E.M."/>
            <person name="Foster-Nyarko E."/>
            <person name="Jarju S."/>
            <person name="Secka A."/>
            <person name="Antonio M."/>
            <person name="Oren A."/>
            <person name="Chaudhuri R.R."/>
            <person name="La Ragione R."/>
            <person name="Hildebrand F."/>
            <person name="Pallen M.J."/>
        </authorList>
    </citation>
    <scope>NUCLEOTIDE SEQUENCE</scope>
    <source>
        <strain evidence="3">7293</strain>
    </source>
</reference>
<dbReference type="Pfam" id="PF14559">
    <property type="entry name" value="TPR_19"/>
    <property type="match status" value="1"/>
</dbReference>
<feature type="repeat" description="TPR" evidence="1">
    <location>
        <begin position="288"/>
        <end position="321"/>
    </location>
</feature>
<dbReference type="Pfam" id="PF13432">
    <property type="entry name" value="TPR_16"/>
    <property type="match status" value="1"/>
</dbReference>
<dbReference type="AlphaFoldDB" id="A0A9D9E0Y8"/>
<dbReference type="EMBL" id="JADIMT010000067">
    <property type="protein sequence ID" value="MBO8436438.1"/>
    <property type="molecule type" value="Genomic_DNA"/>
</dbReference>
<dbReference type="SMART" id="SM00028">
    <property type="entry name" value="TPR"/>
    <property type="match status" value="5"/>
</dbReference>
<feature type="compositionally biased region" description="Basic and acidic residues" evidence="2">
    <location>
        <begin position="407"/>
        <end position="416"/>
    </location>
</feature>
<feature type="region of interest" description="Disordered" evidence="2">
    <location>
        <begin position="407"/>
        <end position="427"/>
    </location>
</feature>
<accession>A0A9D9E0Y8</accession>
<feature type="compositionally biased region" description="Basic residues" evidence="2">
    <location>
        <begin position="417"/>
        <end position="427"/>
    </location>
</feature>
<organism evidence="3 4">
    <name type="scientific">Candidatus Ornithospirochaeta stercoripullorum</name>
    <dbReference type="NCBI Taxonomy" id="2840899"/>
    <lineage>
        <taxon>Bacteria</taxon>
        <taxon>Pseudomonadati</taxon>
        <taxon>Spirochaetota</taxon>
        <taxon>Spirochaetia</taxon>
        <taxon>Spirochaetales</taxon>
        <taxon>Spirochaetaceae</taxon>
        <taxon>Spirochaetaceae incertae sedis</taxon>
        <taxon>Candidatus Ornithospirochaeta</taxon>
    </lineage>
</organism>
<name>A0A9D9E0Y8_9SPIO</name>
<evidence type="ECO:0000313" key="3">
    <source>
        <dbReference type="EMBL" id="MBO8436438.1"/>
    </source>
</evidence>
<dbReference type="PROSITE" id="PS50005">
    <property type="entry name" value="TPR"/>
    <property type="match status" value="1"/>
</dbReference>
<evidence type="ECO:0000256" key="1">
    <source>
        <dbReference type="PROSITE-ProRule" id="PRU00339"/>
    </source>
</evidence>
<dbReference type="SUPFAM" id="SSF48452">
    <property type="entry name" value="TPR-like"/>
    <property type="match status" value="2"/>
</dbReference>
<evidence type="ECO:0000256" key="2">
    <source>
        <dbReference type="SAM" id="MobiDB-lite"/>
    </source>
</evidence>
<evidence type="ECO:0000313" key="4">
    <source>
        <dbReference type="Proteomes" id="UP000823615"/>
    </source>
</evidence>
<protein>
    <submittedName>
        <fullName evidence="3">Tetratricopeptide repeat protein</fullName>
    </submittedName>
</protein>
<dbReference type="InterPro" id="IPR019734">
    <property type="entry name" value="TPR_rpt"/>
</dbReference>
<comment type="caution">
    <text evidence="3">The sequence shown here is derived from an EMBL/GenBank/DDBJ whole genome shotgun (WGS) entry which is preliminary data.</text>
</comment>
<dbReference type="Proteomes" id="UP000823615">
    <property type="component" value="Unassembled WGS sequence"/>
</dbReference>
<sequence>MDKQESLRQIRYIKVPDGMRIESDTFRLDSNVMLPVLLQPGQNKLTADSVSLESIVSGMLTLIAYDEKHRDCSYYKDFVLTVDPMLPDKLTKAAIAKEEQKDYDFSEELFLAAYHLMPESASCINLATLYSYRAVYERDNGDEEKEDEYLIRAKQTLKDGLSRFGEDADVLSEIASFEAFTGNLEEAKDYLDRYMSIAGEGEKKQEMKKLLARIDLQLENDEEIKEAYDFIMLNENDKAIAAATSFISKNPEVWNGYFLRGWALRKAQRYEEAKDDLLKCLKLGERSADIYNELSLAELETGDRELAKTYLETAADLDPDNLTVTSNLAYLYLRDSQFDEAREYLEKSRYLSGDDSIVKNLIEEYEKMTGEKIGTLIHEEIVHNDTEKEDDDDDAYAAEIAEIEKDRIPEEHECHCGHHHHHHEEEL</sequence>